<protein>
    <submittedName>
        <fullName evidence="2">EcKinase, DUF1679, and/or APH domain containing protein</fullName>
    </submittedName>
</protein>
<dbReference type="PANTHER" id="PTHR11012">
    <property type="entry name" value="PROTEIN KINASE-LIKE DOMAIN-CONTAINING"/>
    <property type="match status" value="1"/>
</dbReference>
<dbReference type="InterPro" id="IPR015897">
    <property type="entry name" value="CHK_kinase-like"/>
</dbReference>
<dbReference type="InterPro" id="IPR011009">
    <property type="entry name" value="Kinase-like_dom_sf"/>
</dbReference>
<dbReference type="EMBL" id="QDEB01114482">
    <property type="protein sequence ID" value="RZB40960.1"/>
    <property type="molecule type" value="Genomic_DNA"/>
</dbReference>
<dbReference type="Proteomes" id="UP000292052">
    <property type="component" value="Unassembled WGS sequence"/>
</dbReference>
<organism evidence="2 3">
    <name type="scientific">Asbolus verrucosus</name>
    <name type="common">Desert ironclad beetle</name>
    <dbReference type="NCBI Taxonomy" id="1661398"/>
    <lineage>
        <taxon>Eukaryota</taxon>
        <taxon>Metazoa</taxon>
        <taxon>Ecdysozoa</taxon>
        <taxon>Arthropoda</taxon>
        <taxon>Hexapoda</taxon>
        <taxon>Insecta</taxon>
        <taxon>Pterygota</taxon>
        <taxon>Neoptera</taxon>
        <taxon>Endopterygota</taxon>
        <taxon>Coleoptera</taxon>
        <taxon>Polyphaga</taxon>
        <taxon>Cucujiformia</taxon>
        <taxon>Tenebrionidae</taxon>
        <taxon>Pimeliinae</taxon>
        <taxon>Asbolus</taxon>
    </lineage>
</organism>
<evidence type="ECO:0000313" key="2">
    <source>
        <dbReference type="EMBL" id="RZB40960.1"/>
    </source>
</evidence>
<dbReference type="PANTHER" id="PTHR11012:SF55">
    <property type="entry name" value="BHLH DOMAIN-CONTAINING PROTEIN"/>
    <property type="match status" value="1"/>
</dbReference>
<accession>A0A482VD18</accession>
<keyword evidence="2" id="KW-0418">Kinase</keyword>
<gene>
    <name evidence="2" type="ORF">BDFB_011443</name>
</gene>
<dbReference type="SMART" id="SM00587">
    <property type="entry name" value="CHK"/>
    <property type="match status" value="1"/>
</dbReference>
<feature type="domain" description="CHK kinase-like" evidence="1">
    <location>
        <begin position="92"/>
        <end position="276"/>
    </location>
</feature>
<evidence type="ECO:0000313" key="3">
    <source>
        <dbReference type="Proteomes" id="UP000292052"/>
    </source>
</evidence>
<evidence type="ECO:0000259" key="1">
    <source>
        <dbReference type="SMART" id="SM00587"/>
    </source>
</evidence>
<dbReference type="Pfam" id="PF02958">
    <property type="entry name" value="EcKL"/>
    <property type="match status" value="1"/>
</dbReference>
<name>A0A482VD18_ASBVE</name>
<reference evidence="2 3" key="1">
    <citation type="submission" date="2017-03" db="EMBL/GenBank/DDBJ databases">
        <title>Genome of the blue death feigning beetle - Asbolus verrucosus.</title>
        <authorList>
            <person name="Rider S.D."/>
        </authorList>
    </citation>
    <scope>NUCLEOTIDE SEQUENCE [LARGE SCALE GENOMIC DNA]</scope>
    <source>
        <strain evidence="2">Butters</strain>
        <tissue evidence="2">Head and leg muscle</tissue>
    </source>
</reference>
<proteinExistence type="predicted"/>
<dbReference type="SUPFAM" id="SSF56112">
    <property type="entry name" value="Protein kinase-like (PK-like)"/>
    <property type="match status" value="1"/>
</dbReference>
<keyword evidence="3" id="KW-1185">Reference proteome</keyword>
<dbReference type="OrthoDB" id="191037at2759"/>
<dbReference type="GO" id="GO:0016301">
    <property type="term" value="F:kinase activity"/>
    <property type="evidence" value="ECO:0007669"/>
    <property type="project" value="UniProtKB-KW"/>
</dbReference>
<keyword evidence="2" id="KW-0808">Transferase</keyword>
<dbReference type="AlphaFoldDB" id="A0A482VD18"/>
<dbReference type="InterPro" id="IPR004119">
    <property type="entry name" value="EcKL"/>
</dbReference>
<comment type="caution">
    <text evidence="2">The sequence shown here is derived from an EMBL/GenBank/DDBJ whole genome shotgun (WGS) entry which is preliminary data.</text>
</comment>
<sequence length="356" mass="41247">MLSVDVIVKTPERIEKINAVAKMLPPNELMQEMFNCQVTFRNEIGFYKTMVPTLQHFQREHGVTEVIDFSPKYYGSRSNLNGSTKIDTNAVLLLENLKVQNFVNFERTEGFDLEVSKLIIRDLAHLHAVPLALKLQKPEVFETAIMQFLSSLVLQEEVLKDLKEKYDKIINNVDDLKPYLERLKKVSLDVYPPGPPREPFATVSHNDCWVNNTMIQIKDGKPFKSKLVDYQLCDYGSPAKDVLFFLFSSVQNHILEKHYDDLIEFYHKTFTSTLVELHCETTEFSLEAFKKELDYEAKHTQFVHTVLMLFPIFAPRGTVTDIVELKPTDIGNSEPTGLHKQKLLFVVKEFARRNWI</sequence>
<dbReference type="Gene3D" id="3.90.1200.10">
    <property type="match status" value="1"/>
</dbReference>